<dbReference type="EMBL" id="BLIN01000004">
    <property type="protein sequence ID" value="GFE07116.1"/>
    <property type="molecule type" value="Genomic_DNA"/>
</dbReference>
<dbReference type="InterPro" id="IPR010982">
    <property type="entry name" value="Lambda_DNA-bd_dom_sf"/>
</dbReference>
<proteinExistence type="predicted"/>
<reference evidence="2 3" key="1">
    <citation type="submission" date="2019-12" db="EMBL/GenBank/DDBJ databases">
        <title>Whole genome shotgun sequence of Streptomyces caniferus NBRC 15389.</title>
        <authorList>
            <person name="Ichikawa N."/>
            <person name="Kimura A."/>
            <person name="Kitahashi Y."/>
            <person name="Komaki H."/>
            <person name="Tamura T."/>
        </authorList>
    </citation>
    <scope>NUCLEOTIDE SEQUENCE [LARGE SCALE GENOMIC DNA]</scope>
    <source>
        <strain evidence="2 3">NBRC 15389</strain>
    </source>
</reference>
<feature type="domain" description="HTH cro/C1-type" evidence="1">
    <location>
        <begin position="13"/>
        <end position="67"/>
    </location>
</feature>
<dbReference type="SUPFAM" id="SSF47413">
    <property type="entry name" value="lambda repressor-like DNA-binding domains"/>
    <property type="match status" value="1"/>
</dbReference>
<dbReference type="GO" id="GO:0003677">
    <property type="term" value="F:DNA binding"/>
    <property type="evidence" value="ECO:0007669"/>
    <property type="project" value="InterPro"/>
</dbReference>
<dbReference type="InterPro" id="IPR001387">
    <property type="entry name" value="Cro/C1-type_HTH"/>
</dbReference>
<name>A0A640S9K8_9ACTN</name>
<dbReference type="RefSeq" id="WP_159476170.1">
    <property type="nucleotide sequence ID" value="NZ_BAAATH010000025.1"/>
</dbReference>
<sequence>MSETPYGFDAAKLRAARSAAGASVPRIARQARVSERAVSLYLAGSRVPRPEVLPRLAAAVGVSPADLCTVEHERLVHLRVWSGRSRATMAEALGMAEETYRLLETTGRLGRAAARFQHHLDCWVLWKDWAAPVYGVTPERLAAATEASREYWPVLRAERFRRIREYDPEFADHLEQMLGEEP</sequence>
<dbReference type="Pfam" id="PF13560">
    <property type="entry name" value="HTH_31"/>
    <property type="match status" value="1"/>
</dbReference>
<dbReference type="PROSITE" id="PS50943">
    <property type="entry name" value="HTH_CROC1"/>
    <property type="match status" value="1"/>
</dbReference>
<evidence type="ECO:0000259" key="1">
    <source>
        <dbReference type="PROSITE" id="PS50943"/>
    </source>
</evidence>
<organism evidence="2 3">
    <name type="scientific">Streptomyces caniferus</name>
    <dbReference type="NCBI Taxonomy" id="285557"/>
    <lineage>
        <taxon>Bacteria</taxon>
        <taxon>Bacillati</taxon>
        <taxon>Actinomycetota</taxon>
        <taxon>Actinomycetes</taxon>
        <taxon>Kitasatosporales</taxon>
        <taxon>Streptomycetaceae</taxon>
        <taxon>Streptomyces</taxon>
    </lineage>
</organism>
<dbReference type="Gene3D" id="1.10.260.40">
    <property type="entry name" value="lambda repressor-like DNA-binding domains"/>
    <property type="match status" value="1"/>
</dbReference>
<protein>
    <recommendedName>
        <fullName evidence="1">HTH cro/C1-type domain-containing protein</fullName>
    </recommendedName>
</protein>
<dbReference type="Proteomes" id="UP000435837">
    <property type="component" value="Unassembled WGS sequence"/>
</dbReference>
<dbReference type="SMART" id="SM00530">
    <property type="entry name" value="HTH_XRE"/>
    <property type="match status" value="1"/>
</dbReference>
<dbReference type="AlphaFoldDB" id="A0A640S9K8"/>
<gene>
    <name evidence="2" type="ORF">Scani_33840</name>
</gene>
<evidence type="ECO:0000313" key="2">
    <source>
        <dbReference type="EMBL" id="GFE07116.1"/>
    </source>
</evidence>
<dbReference type="CDD" id="cd00093">
    <property type="entry name" value="HTH_XRE"/>
    <property type="match status" value="1"/>
</dbReference>
<accession>A0A640S9K8</accession>
<comment type="caution">
    <text evidence="2">The sequence shown here is derived from an EMBL/GenBank/DDBJ whole genome shotgun (WGS) entry which is preliminary data.</text>
</comment>
<evidence type="ECO:0000313" key="3">
    <source>
        <dbReference type="Proteomes" id="UP000435837"/>
    </source>
</evidence>
<dbReference type="OrthoDB" id="4233791at2"/>